<name>A0A9P7FSW3_9AGAR</name>
<keyword evidence="3" id="KW-1185">Reference proteome</keyword>
<dbReference type="AlphaFoldDB" id="A0A9P7FSW3"/>
<evidence type="ECO:0000256" key="1">
    <source>
        <dbReference type="SAM" id="MobiDB-lite"/>
    </source>
</evidence>
<organism evidence="2 3">
    <name type="scientific">Sphagnurus paluster</name>
    <dbReference type="NCBI Taxonomy" id="117069"/>
    <lineage>
        <taxon>Eukaryota</taxon>
        <taxon>Fungi</taxon>
        <taxon>Dikarya</taxon>
        <taxon>Basidiomycota</taxon>
        <taxon>Agaricomycotina</taxon>
        <taxon>Agaricomycetes</taxon>
        <taxon>Agaricomycetidae</taxon>
        <taxon>Agaricales</taxon>
        <taxon>Tricholomatineae</taxon>
        <taxon>Lyophyllaceae</taxon>
        <taxon>Sphagnurus</taxon>
    </lineage>
</organism>
<feature type="region of interest" description="Disordered" evidence="1">
    <location>
        <begin position="1"/>
        <end position="52"/>
    </location>
</feature>
<accession>A0A9P7FSW3</accession>
<sequence length="148" mass="16629">MPKTPKPTDPIPTARRSSRLQKTRGLNTVAIPVVDAGEPSSSRQKRRKTTIREAVPICTHDDSASVAKPHASPDLRRSHRITPAELIRRERLLLKEEQECKQRALDLDQRALLLLKKEGDATLMLSQIAEREAKASLAQLEEHFTCPL</sequence>
<evidence type="ECO:0000313" key="2">
    <source>
        <dbReference type="EMBL" id="KAG5636680.1"/>
    </source>
</evidence>
<dbReference type="EMBL" id="JABCKI010005904">
    <property type="protein sequence ID" value="KAG5636680.1"/>
    <property type="molecule type" value="Genomic_DNA"/>
</dbReference>
<evidence type="ECO:0000313" key="3">
    <source>
        <dbReference type="Proteomes" id="UP000717328"/>
    </source>
</evidence>
<protein>
    <submittedName>
        <fullName evidence="2">Uncharacterized protein</fullName>
    </submittedName>
</protein>
<reference evidence="2" key="1">
    <citation type="submission" date="2021-02" db="EMBL/GenBank/DDBJ databases">
        <authorList>
            <person name="Nieuwenhuis M."/>
            <person name="Van De Peppel L.J.J."/>
        </authorList>
    </citation>
    <scope>NUCLEOTIDE SEQUENCE</scope>
    <source>
        <strain evidence="2">D49</strain>
    </source>
</reference>
<gene>
    <name evidence="2" type="ORF">H0H81_007210</name>
</gene>
<comment type="caution">
    <text evidence="2">The sequence shown here is derived from an EMBL/GenBank/DDBJ whole genome shotgun (WGS) entry which is preliminary data.</text>
</comment>
<reference evidence="2" key="2">
    <citation type="submission" date="2021-10" db="EMBL/GenBank/DDBJ databases">
        <title>Phylogenomics reveals ancestral predisposition of the termite-cultivated fungus Termitomyces towards a domesticated lifestyle.</title>
        <authorList>
            <person name="Auxier B."/>
            <person name="Grum-Grzhimaylo A."/>
            <person name="Cardenas M.E."/>
            <person name="Lodge J.D."/>
            <person name="Laessoe T."/>
            <person name="Pedersen O."/>
            <person name="Smith M.E."/>
            <person name="Kuyper T.W."/>
            <person name="Franco-Molano E.A."/>
            <person name="Baroni T.J."/>
            <person name="Aanen D.K."/>
        </authorList>
    </citation>
    <scope>NUCLEOTIDE SEQUENCE</scope>
    <source>
        <strain evidence="2">D49</strain>
    </source>
</reference>
<feature type="compositionally biased region" description="Pro residues" evidence="1">
    <location>
        <begin position="1"/>
        <end position="10"/>
    </location>
</feature>
<dbReference type="OrthoDB" id="6105938at2759"/>
<proteinExistence type="predicted"/>
<dbReference type="Proteomes" id="UP000717328">
    <property type="component" value="Unassembled WGS sequence"/>
</dbReference>